<dbReference type="AlphaFoldDB" id="A0A550C2S1"/>
<reference evidence="2 3" key="1">
    <citation type="journal article" date="2019" name="New Phytol.">
        <title>Comparative genomics reveals unique wood-decay strategies and fruiting body development in the Schizophyllaceae.</title>
        <authorList>
            <person name="Almasi E."/>
            <person name="Sahu N."/>
            <person name="Krizsan K."/>
            <person name="Balint B."/>
            <person name="Kovacs G.M."/>
            <person name="Kiss B."/>
            <person name="Cseklye J."/>
            <person name="Drula E."/>
            <person name="Henrissat B."/>
            <person name="Nagy I."/>
            <person name="Chovatia M."/>
            <person name="Adam C."/>
            <person name="LaButti K."/>
            <person name="Lipzen A."/>
            <person name="Riley R."/>
            <person name="Grigoriev I.V."/>
            <person name="Nagy L.G."/>
        </authorList>
    </citation>
    <scope>NUCLEOTIDE SEQUENCE [LARGE SCALE GENOMIC DNA]</scope>
    <source>
        <strain evidence="2 3">NL-1724</strain>
    </source>
</reference>
<comment type="caution">
    <text evidence="2">The sequence shown here is derived from an EMBL/GenBank/DDBJ whole genome shotgun (WGS) entry which is preliminary data.</text>
</comment>
<protein>
    <submittedName>
        <fullName evidence="2">Uncharacterized protein</fullName>
    </submittedName>
</protein>
<organism evidence="2 3">
    <name type="scientific">Schizophyllum amplum</name>
    <dbReference type="NCBI Taxonomy" id="97359"/>
    <lineage>
        <taxon>Eukaryota</taxon>
        <taxon>Fungi</taxon>
        <taxon>Dikarya</taxon>
        <taxon>Basidiomycota</taxon>
        <taxon>Agaricomycotina</taxon>
        <taxon>Agaricomycetes</taxon>
        <taxon>Agaricomycetidae</taxon>
        <taxon>Agaricales</taxon>
        <taxon>Schizophyllaceae</taxon>
        <taxon>Schizophyllum</taxon>
    </lineage>
</organism>
<evidence type="ECO:0000256" key="1">
    <source>
        <dbReference type="SAM" id="MobiDB-lite"/>
    </source>
</evidence>
<evidence type="ECO:0000313" key="2">
    <source>
        <dbReference type="EMBL" id="TRM59097.1"/>
    </source>
</evidence>
<proteinExistence type="predicted"/>
<dbReference type="EMBL" id="VDMD01000031">
    <property type="protein sequence ID" value="TRM59097.1"/>
    <property type="molecule type" value="Genomic_DNA"/>
</dbReference>
<keyword evidence="3" id="KW-1185">Reference proteome</keyword>
<feature type="compositionally biased region" description="Polar residues" evidence="1">
    <location>
        <begin position="113"/>
        <end position="123"/>
    </location>
</feature>
<name>A0A550C2S1_9AGAR</name>
<dbReference type="Proteomes" id="UP000320762">
    <property type="component" value="Unassembled WGS sequence"/>
</dbReference>
<feature type="compositionally biased region" description="Basic and acidic residues" evidence="1">
    <location>
        <begin position="149"/>
        <end position="161"/>
    </location>
</feature>
<accession>A0A550C2S1</accession>
<gene>
    <name evidence="2" type="ORF">BD626DRAFT_175541</name>
</gene>
<feature type="region of interest" description="Disordered" evidence="1">
    <location>
        <begin position="85"/>
        <end position="161"/>
    </location>
</feature>
<evidence type="ECO:0000313" key="3">
    <source>
        <dbReference type="Proteomes" id="UP000320762"/>
    </source>
</evidence>
<sequence length="161" mass="17970">MITLRSPSSAFHSHPSQFTALDPTDKWLSDRLQHPESQTSRPTSLPWMRIPRTSSPWWTAALRQTRLPPFRSYALRYTRLARPEVAAGRDSCCRRGPHSSFTGRQRRPGSHPSAVSSPSTLYSGDSPARPSGKGSYRIVKASNQGAGERVFRSHEKDTGPQ</sequence>